<evidence type="ECO:0000313" key="3">
    <source>
        <dbReference type="EMBL" id="MEV0709518.1"/>
    </source>
</evidence>
<dbReference type="Pfam" id="PF03713">
    <property type="entry name" value="DUF305"/>
    <property type="match status" value="1"/>
</dbReference>
<name>A0ABV3FW33_9NOCA</name>
<dbReference type="InterPro" id="IPR012347">
    <property type="entry name" value="Ferritin-like"/>
</dbReference>
<reference evidence="3 4" key="1">
    <citation type="submission" date="2024-06" db="EMBL/GenBank/DDBJ databases">
        <title>The Natural Products Discovery Center: Release of the First 8490 Sequenced Strains for Exploring Actinobacteria Biosynthetic Diversity.</title>
        <authorList>
            <person name="Kalkreuter E."/>
            <person name="Kautsar S.A."/>
            <person name="Yang D."/>
            <person name="Bader C.D."/>
            <person name="Teijaro C.N."/>
            <person name="Fluegel L."/>
            <person name="Davis C.M."/>
            <person name="Simpson J.R."/>
            <person name="Lauterbach L."/>
            <person name="Steele A.D."/>
            <person name="Gui C."/>
            <person name="Meng S."/>
            <person name="Li G."/>
            <person name="Viehrig K."/>
            <person name="Ye F."/>
            <person name="Su P."/>
            <person name="Kiefer A.F."/>
            <person name="Nichols A."/>
            <person name="Cepeda A.J."/>
            <person name="Yan W."/>
            <person name="Fan B."/>
            <person name="Jiang Y."/>
            <person name="Adhikari A."/>
            <person name="Zheng C.-J."/>
            <person name="Schuster L."/>
            <person name="Cowan T.M."/>
            <person name="Smanski M.J."/>
            <person name="Chevrette M.G."/>
            <person name="De Carvalho L.P.S."/>
            <person name="Shen B."/>
        </authorList>
    </citation>
    <scope>NUCLEOTIDE SEQUENCE [LARGE SCALE GENOMIC DNA]</scope>
    <source>
        <strain evidence="3 4">NPDC050403</strain>
    </source>
</reference>
<dbReference type="InterPro" id="IPR005183">
    <property type="entry name" value="DUF305_CopM-like"/>
</dbReference>
<dbReference type="PANTHER" id="PTHR36933">
    <property type="entry name" value="SLL0788 PROTEIN"/>
    <property type="match status" value="1"/>
</dbReference>
<proteinExistence type="predicted"/>
<organism evidence="3 4">
    <name type="scientific">Nocardia aurea</name>
    <dbReference type="NCBI Taxonomy" id="2144174"/>
    <lineage>
        <taxon>Bacteria</taxon>
        <taxon>Bacillati</taxon>
        <taxon>Actinomycetota</taxon>
        <taxon>Actinomycetes</taxon>
        <taxon>Mycobacteriales</taxon>
        <taxon>Nocardiaceae</taxon>
        <taxon>Nocardia</taxon>
    </lineage>
</organism>
<dbReference type="Proteomes" id="UP001551695">
    <property type="component" value="Unassembled WGS sequence"/>
</dbReference>
<evidence type="ECO:0000313" key="4">
    <source>
        <dbReference type="Proteomes" id="UP001551695"/>
    </source>
</evidence>
<protein>
    <submittedName>
        <fullName evidence="3">DUF305 domain-containing protein</fullName>
    </submittedName>
</protein>
<sequence length="226" mass="23948">MTGADWVKGAALTGFAVFLLVVGAALGPLVLSDDTAAAPVMSDTEIGFTQDMVAHHNQALSMTQRLDRAADPTVRALAQQLADTQRLELGMMLGWLRMARVVTTNPQPMAWMHGDTGPKQSAHPGHAHGGAATSTVADVPAPTTMPGMATREELDALSAARGTDAEILFLRLMQRHHYGGIQMAQAAERQLSSGIVKQAARDMLDTQSRESGLLGLLLDQRTAATS</sequence>
<dbReference type="Gene3D" id="1.20.1260.10">
    <property type="match status" value="1"/>
</dbReference>
<accession>A0ABV3FW33</accession>
<feature type="domain" description="DUF305" evidence="2">
    <location>
        <begin position="45"/>
        <end position="213"/>
    </location>
</feature>
<gene>
    <name evidence="3" type="ORF">AB0I48_18310</name>
</gene>
<keyword evidence="4" id="KW-1185">Reference proteome</keyword>
<feature type="region of interest" description="Disordered" evidence="1">
    <location>
        <begin position="115"/>
        <end position="140"/>
    </location>
</feature>
<dbReference type="PANTHER" id="PTHR36933:SF1">
    <property type="entry name" value="SLL0788 PROTEIN"/>
    <property type="match status" value="1"/>
</dbReference>
<comment type="caution">
    <text evidence="3">The sequence shown here is derived from an EMBL/GenBank/DDBJ whole genome shotgun (WGS) entry which is preliminary data.</text>
</comment>
<evidence type="ECO:0000259" key="2">
    <source>
        <dbReference type="Pfam" id="PF03713"/>
    </source>
</evidence>
<evidence type="ECO:0000256" key="1">
    <source>
        <dbReference type="SAM" id="MobiDB-lite"/>
    </source>
</evidence>
<dbReference type="EMBL" id="JBFAKC010000007">
    <property type="protein sequence ID" value="MEV0709518.1"/>
    <property type="molecule type" value="Genomic_DNA"/>
</dbReference>
<dbReference type="RefSeq" id="WP_357785091.1">
    <property type="nucleotide sequence ID" value="NZ_JBFAKC010000007.1"/>
</dbReference>